<feature type="compositionally biased region" description="Low complexity" evidence="1">
    <location>
        <begin position="22"/>
        <end position="41"/>
    </location>
</feature>
<protein>
    <submittedName>
        <fullName evidence="2">Uncharacterized protein</fullName>
    </submittedName>
</protein>
<feature type="non-terminal residue" evidence="2">
    <location>
        <position position="226"/>
    </location>
</feature>
<evidence type="ECO:0000313" key="2">
    <source>
        <dbReference type="EMBL" id="KAJ7711398.1"/>
    </source>
</evidence>
<sequence>FRTYFPEAYRTHYVNTRAHLLPSASSPSPSTSINSPASSKPNRSTHPDGTPLFPLPSPAHRKRRAFTPEEDAALLEGFRRHGAAMDLHDRFRNMWPGEYERAGYKAKASPRGATRHSSTNGSMPPSVVGSEDEGDGGGGAVSDFGAIDTSGFSCNVIPSKGEETALVRAMRHLDIAPDQAIPNARGATLNEQIPRDWFSANQRLDPVRLIFAYPRRHRDPQVPAGC</sequence>
<organism evidence="2 3">
    <name type="scientific">Mycena metata</name>
    <dbReference type="NCBI Taxonomy" id="1033252"/>
    <lineage>
        <taxon>Eukaryota</taxon>
        <taxon>Fungi</taxon>
        <taxon>Dikarya</taxon>
        <taxon>Basidiomycota</taxon>
        <taxon>Agaricomycotina</taxon>
        <taxon>Agaricomycetes</taxon>
        <taxon>Agaricomycetidae</taxon>
        <taxon>Agaricales</taxon>
        <taxon>Marasmiineae</taxon>
        <taxon>Mycenaceae</taxon>
        <taxon>Mycena</taxon>
    </lineage>
</organism>
<evidence type="ECO:0000256" key="1">
    <source>
        <dbReference type="SAM" id="MobiDB-lite"/>
    </source>
</evidence>
<feature type="region of interest" description="Disordered" evidence="1">
    <location>
        <begin position="107"/>
        <end position="143"/>
    </location>
</feature>
<dbReference type="Proteomes" id="UP001215598">
    <property type="component" value="Unassembled WGS sequence"/>
</dbReference>
<reference evidence="2" key="1">
    <citation type="submission" date="2023-03" db="EMBL/GenBank/DDBJ databases">
        <title>Massive genome expansion in bonnet fungi (Mycena s.s.) driven by repeated elements and novel gene families across ecological guilds.</title>
        <authorList>
            <consortium name="Lawrence Berkeley National Laboratory"/>
            <person name="Harder C.B."/>
            <person name="Miyauchi S."/>
            <person name="Viragh M."/>
            <person name="Kuo A."/>
            <person name="Thoen E."/>
            <person name="Andreopoulos B."/>
            <person name="Lu D."/>
            <person name="Skrede I."/>
            <person name="Drula E."/>
            <person name="Henrissat B."/>
            <person name="Morin E."/>
            <person name="Kohler A."/>
            <person name="Barry K."/>
            <person name="LaButti K."/>
            <person name="Morin E."/>
            <person name="Salamov A."/>
            <person name="Lipzen A."/>
            <person name="Mereny Z."/>
            <person name="Hegedus B."/>
            <person name="Baldrian P."/>
            <person name="Stursova M."/>
            <person name="Weitz H."/>
            <person name="Taylor A."/>
            <person name="Grigoriev I.V."/>
            <person name="Nagy L.G."/>
            <person name="Martin F."/>
            <person name="Kauserud H."/>
        </authorList>
    </citation>
    <scope>NUCLEOTIDE SEQUENCE</scope>
    <source>
        <strain evidence="2">CBHHK182m</strain>
    </source>
</reference>
<feature type="region of interest" description="Disordered" evidence="1">
    <location>
        <begin position="20"/>
        <end position="64"/>
    </location>
</feature>
<keyword evidence="3" id="KW-1185">Reference proteome</keyword>
<proteinExistence type="predicted"/>
<dbReference type="EMBL" id="JARKIB010000397">
    <property type="protein sequence ID" value="KAJ7711398.1"/>
    <property type="molecule type" value="Genomic_DNA"/>
</dbReference>
<dbReference type="AlphaFoldDB" id="A0AAD7H3E2"/>
<comment type="caution">
    <text evidence="2">The sequence shown here is derived from an EMBL/GenBank/DDBJ whole genome shotgun (WGS) entry which is preliminary data.</text>
</comment>
<gene>
    <name evidence="2" type="ORF">B0H16DRAFT_1628565</name>
</gene>
<accession>A0AAD7H3E2</accession>
<name>A0AAD7H3E2_9AGAR</name>
<evidence type="ECO:0000313" key="3">
    <source>
        <dbReference type="Proteomes" id="UP001215598"/>
    </source>
</evidence>